<dbReference type="SUPFAM" id="SSF54631">
    <property type="entry name" value="CBS-domain pair"/>
    <property type="match status" value="1"/>
</dbReference>
<evidence type="ECO:0000256" key="2">
    <source>
        <dbReference type="PROSITE-ProRule" id="PRU00703"/>
    </source>
</evidence>
<dbReference type="SMART" id="SM00116">
    <property type="entry name" value="CBS"/>
    <property type="match status" value="2"/>
</dbReference>
<dbReference type="EMBL" id="CP120733">
    <property type="protein sequence ID" value="WFD10631.1"/>
    <property type="molecule type" value="Genomic_DNA"/>
</dbReference>
<dbReference type="CDD" id="cd04586">
    <property type="entry name" value="CBS_pair_BON_assoc"/>
    <property type="match status" value="1"/>
</dbReference>
<dbReference type="InterPro" id="IPR000644">
    <property type="entry name" value="CBS_dom"/>
</dbReference>
<protein>
    <submittedName>
        <fullName evidence="4">CBS domain-containing protein</fullName>
    </submittedName>
</protein>
<dbReference type="Pfam" id="PF00571">
    <property type="entry name" value="CBS"/>
    <property type="match status" value="2"/>
</dbReference>
<keyword evidence="1 2" id="KW-0129">CBS domain</keyword>
<dbReference type="Proteomes" id="UP001222800">
    <property type="component" value="Chromosome"/>
</dbReference>
<proteinExistence type="predicted"/>
<dbReference type="PANTHER" id="PTHR43080">
    <property type="entry name" value="CBS DOMAIN-CONTAINING PROTEIN CBSX3, MITOCHONDRIAL"/>
    <property type="match status" value="1"/>
</dbReference>
<dbReference type="InterPro" id="IPR046342">
    <property type="entry name" value="CBS_dom_sf"/>
</dbReference>
<evidence type="ECO:0000313" key="5">
    <source>
        <dbReference type="Proteomes" id="UP001222800"/>
    </source>
</evidence>
<feature type="domain" description="CBS" evidence="3">
    <location>
        <begin position="7"/>
        <end position="64"/>
    </location>
</feature>
<dbReference type="InterPro" id="IPR051257">
    <property type="entry name" value="Diverse_CBS-Domain"/>
</dbReference>
<dbReference type="PANTHER" id="PTHR43080:SF2">
    <property type="entry name" value="CBS DOMAIN-CONTAINING PROTEIN"/>
    <property type="match status" value="1"/>
</dbReference>
<evidence type="ECO:0000313" key="4">
    <source>
        <dbReference type="EMBL" id="WFD10631.1"/>
    </source>
</evidence>
<organism evidence="4 5">
    <name type="scientific">Tepidibacter hydrothermalis</name>
    <dbReference type="NCBI Taxonomy" id="3036126"/>
    <lineage>
        <taxon>Bacteria</taxon>
        <taxon>Bacillati</taxon>
        <taxon>Bacillota</taxon>
        <taxon>Clostridia</taxon>
        <taxon>Peptostreptococcales</taxon>
        <taxon>Peptostreptococcaceae</taxon>
        <taxon>Tepidibacter</taxon>
    </lineage>
</organism>
<sequence length="149" mass="17028">MTAKDIMTSNVVVVNQDATIKEIAEIFLKNRIGGVPVVDEENKIVGIISETDIIQKEKNVNIPSFINILQGYIFFDSFKEVEEDIRKIAAYKARDIMSKDVMTVKEDDSVEYVANEMIKKSINRVPVVDDNNYIKGIICRYDLIKAMYK</sequence>
<dbReference type="RefSeq" id="WP_277732598.1">
    <property type="nucleotide sequence ID" value="NZ_CP120733.1"/>
</dbReference>
<dbReference type="Gene3D" id="3.10.580.10">
    <property type="entry name" value="CBS-domain"/>
    <property type="match status" value="1"/>
</dbReference>
<dbReference type="PROSITE" id="PS51371">
    <property type="entry name" value="CBS"/>
    <property type="match status" value="2"/>
</dbReference>
<accession>A0ABY8ECI3</accession>
<keyword evidence="5" id="KW-1185">Reference proteome</keyword>
<evidence type="ECO:0000256" key="1">
    <source>
        <dbReference type="ARBA" id="ARBA00023122"/>
    </source>
</evidence>
<feature type="domain" description="CBS" evidence="3">
    <location>
        <begin position="97"/>
        <end position="149"/>
    </location>
</feature>
<reference evidence="4 5" key="1">
    <citation type="submission" date="2023-03" db="EMBL/GenBank/DDBJ databases">
        <title>Complete genome sequence of Tepidibacter sp. SWIR-1, isolated from a deep-sea hydrothermal vent.</title>
        <authorList>
            <person name="Li X."/>
        </authorList>
    </citation>
    <scope>NUCLEOTIDE SEQUENCE [LARGE SCALE GENOMIC DNA]</scope>
    <source>
        <strain evidence="4 5">SWIR-1</strain>
    </source>
</reference>
<gene>
    <name evidence="4" type="ORF">P4S50_00735</name>
</gene>
<name>A0ABY8ECI3_9FIRM</name>
<evidence type="ECO:0000259" key="3">
    <source>
        <dbReference type="PROSITE" id="PS51371"/>
    </source>
</evidence>